<dbReference type="Proteomes" id="UP000001887">
    <property type="component" value="Chromosome"/>
</dbReference>
<keyword evidence="1" id="KW-0472">Membrane</keyword>
<evidence type="ECO:0000256" key="1">
    <source>
        <dbReference type="SAM" id="Phobius"/>
    </source>
</evidence>
<name>D2R1K7_PIRSD</name>
<dbReference type="KEGG" id="psl:Psta_2052"/>
<feature type="transmembrane region" description="Helical" evidence="1">
    <location>
        <begin position="6"/>
        <end position="23"/>
    </location>
</feature>
<keyword evidence="1" id="KW-0812">Transmembrane</keyword>
<gene>
    <name evidence="2" type="ordered locus">Psta_2052</name>
</gene>
<proteinExistence type="predicted"/>
<keyword evidence="3" id="KW-1185">Reference proteome</keyword>
<evidence type="ECO:0000313" key="3">
    <source>
        <dbReference type="Proteomes" id="UP000001887"/>
    </source>
</evidence>
<dbReference type="EMBL" id="CP001848">
    <property type="protein sequence ID" value="ADB16726.1"/>
    <property type="molecule type" value="Genomic_DNA"/>
</dbReference>
<reference evidence="2 3" key="1">
    <citation type="journal article" date="2009" name="Stand. Genomic Sci.">
        <title>Complete genome sequence of Pirellula staleyi type strain (ATCC 27377).</title>
        <authorList>
            <person name="Clum A."/>
            <person name="Tindall B.J."/>
            <person name="Sikorski J."/>
            <person name="Ivanova N."/>
            <person name="Mavrommatis K."/>
            <person name="Lucas S."/>
            <person name="Glavina del Rio T."/>
            <person name="Nolan M."/>
            <person name="Chen F."/>
            <person name="Tice H."/>
            <person name="Pitluck S."/>
            <person name="Cheng J.F."/>
            <person name="Chertkov O."/>
            <person name="Brettin T."/>
            <person name="Han C."/>
            <person name="Detter J.C."/>
            <person name="Kuske C."/>
            <person name="Bruce D."/>
            <person name="Goodwin L."/>
            <person name="Ovchinikova G."/>
            <person name="Pati A."/>
            <person name="Mikhailova N."/>
            <person name="Chen A."/>
            <person name="Palaniappan K."/>
            <person name="Land M."/>
            <person name="Hauser L."/>
            <person name="Chang Y.J."/>
            <person name="Jeffries C.D."/>
            <person name="Chain P."/>
            <person name="Rohde M."/>
            <person name="Goker M."/>
            <person name="Bristow J."/>
            <person name="Eisen J.A."/>
            <person name="Markowitz V."/>
            <person name="Hugenholtz P."/>
            <person name="Kyrpides N.C."/>
            <person name="Klenk H.P."/>
            <person name="Lapidus A."/>
        </authorList>
    </citation>
    <scope>NUCLEOTIDE SEQUENCE [LARGE SCALE GENOMIC DNA]</scope>
    <source>
        <strain evidence="3">ATCC 27377 / DSM 6068 / ICPB 4128</strain>
    </source>
</reference>
<feature type="transmembrane region" description="Helical" evidence="1">
    <location>
        <begin position="28"/>
        <end position="46"/>
    </location>
</feature>
<sequence>MRFSLLSFNAVIACFFVLVSMFYEHRFLGLALSAPPVALIGAAYYLQRRNHFAYALVIVALYVSCWVTTHYFGGIAAVSTADRWFQRYPELQSTSLSFDPVSEGKDDDDLPISWHFIGTPSTPCPFVIQHYVATADRGMGVAETRYYLWLPGRLHCFYTGLELQLG</sequence>
<protein>
    <submittedName>
        <fullName evidence="2">Uncharacterized protein</fullName>
    </submittedName>
</protein>
<accession>D2R1K7</accession>
<keyword evidence="1" id="KW-1133">Transmembrane helix</keyword>
<dbReference type="AlphaFoldDB" id="D2R1K7"/>
<dbReference type="STRING" id="530564.Psta_2052"/>
<organism evidence="2 3">
    <name type="scientific">Pirellula staleyi (strain ATCC 27377 / DSM 6068 / ICPB 4128)</name>
    <name type="common">Pirella staleyi</name>
    <dbReference type="NCBI Taxonomy" id="530564"/>
    <lineage>
        <taxon>Bacteria</taxon>
        <taxon>Pseudomonadati</taxon>
        <taxon>Planctomycetota</taxon>
        <taxon>Planctomycetia</taxon>
        <taxon>Pirellulales</taxon>
        <taxon>Pirellulaceae</taxon>
        <taxon>Pirellula</taxon>
    </lineage>
</organism>
<feature type="transmembrane region" description="Helical" evidence="1">
    <location>
        <begin position="52"/>
        <end position="78"/>
    </location>
</feature>
<dbReference type="HOGENOM" id="CLU_1601151_0_0_0"/>
<evidence type="ECO:0000313" key="2">
    <source>
        <dbReference type="EMBL" id="ADB16726.1"/>
    </source>
</evidence>